<dbReference type="Gene3D" id="3.40.1190.20">
    <property type="match status" value="1"/>
</dbReference>
<dbReference type="RefSeq" id="WP_309806200.1">
    <property type="nucleotide sequence ID" value="NZ_JAVDRD010000011.1"/>
</dbReference>
<evidence type="ECO:0000256" key="2">
    <source>
        <dbReference type="ARBA" id="ARBA00022679"/>
    </source>
</evidence>
<sequence>MVAPAFDVVCVGEAMVELADAGAGRGFGQGGDALNTALHVARSGWRTGFLTALGNDPFSQDLRTGWVAEGLDVSLVLAHPTRAVGLYAIRTDGDGERSFHYWRDASAARDMFALPHMAAAVAAAEAARVLVFSLISLAILPAERRRALLDLAARVRARGGLVTFDGNYRPRLWPSAGEAASWRDAAIARADIGFPTLQDEDDISPTTLEACASHWQRLGCQEVIVKLGARGCRLPDGTILPPPQVVRPVDTSGAGDAFNAGYLAARLQGLAPRDCALAGHRLAAAVVQQAGAIPQLDRAAYAPLAPATRA</sequence>
<dbReference type="SUPFAM" id="SSF53613">
    <property type="entry name" value="Ribokinase-like"/>
    <property type="match status" value="1"/>
</dbReference>
<proteinExistence type="inferred from homology"/>
<dbReference type="PANTHER" id="PTHR43085:SF15">
    <property type="entry name" value="2-DEHYDRO-3-DEOXYGLUCONOKINASE"/>
    <property type="match status" value="1"/>
</dbReference>
<evidence type="ECO:0000256" key="3">
    <source>
        <dbReference type="ARBA" id="ARBA00022777"/>
    </source>
</evidence>
<comment type="caution">
    <text evidence="5">The sequence shown here is derived from an EMBL/GenBank/DDBJ whole genome shotgun (WGS) entry which is preliminary data.</text>
</comment>
<name>A0ABU1MR31_9SPHN</name>
<dbReference type="InterPro" id="IPR002173">
    <property type="entry name" value="Carboh/pur_kinase_PfkB_CS"/>
</dbReference>
<dbReference type="InterPro" id="IPR029056">
    <property type="entry name" value="Ribokinase-like"/>
</dbReference>
<feature type="domain" description="Carbohydrate kinase PfkB" evidence="4">
    <location>
        <begin position="7"/>
        <end position="295"/>
    </location>
</feature>
<dbReference type="PROSITE" id="PS00584">
    <property type="entry name" value="PFKB_KINASES_2"/>
    <property type="match status" value="1"/>
</dbReference>
<reference evidence="5 6" key="1">
    <citation type="submission" date="2023-07" db="EMBL/GenBank/DDBJ databases">
        <title>Sorghum-associated microbial communities from plants grown in Nebraska, USA.</title>
        <authorList>
            <person name="Schachtman D."/>
        </authorList>
    </citation>
    <scope>NUCLEOTIDE SEQUENCE [LARGE SCALE GENOMIC DNA]</scope>
    <source>
        <strain evidence="5 6">DS1027</strain>
    </source>
</reference>
<evidence type="ECO:0000259" key="4">
    <source>
        <dbReference type="Pfam" id="PF00294"/>
    </source>
</evidence>
<accession>A0ABU1MR31</accession>
<evidence type="ECO:0000256" key="1">
    <source>
        <dbReference type="ARBA" id="ARBA00010688"/>
    </source>
</evidence>
<dbReference type="EC" id="2.7.1.45" evidence="5"/>
<keyword evidence="3" id="KW-0418">Kinase</keyword>
<dbReference type="GO" id="GO:0008673">
    <property type="term" value="F:2-dehydro-3-deoxygluconokinase activity"/>
    <property type="evidence" value="ECO:0007669"/>
    <property type="project" value="UniProtKB-EC"/>
</dbReference>
<dbReference type="InterPro" id="IPR011611">
    <property type="entry name" value="PfkB_dom"/>
</dbReference>
<dbReference type="Proteomes" id="UP001184150">
    <property type="component" value="Unassembled WGS sequence"/>
</dbReference>
<evidence type="ECO:0000313" key="6">
    <source>
        <dbReference type="Proteomes" id="UP001184150"/>
    </source>
</evidence>
<gene>
    <name evidence="5" type="ORF">J2792_003627</name>
</gene>
<dbReference type="EMBL" id="JAVDRD010000011">
    <property type="protein sequence ID" value="MDR6512742.1"/>
    <property type="molecule type" value="Genomic_DNA"/>
</dbReference>
<comment type="similarity">
    <text evidence="1">Belongs to the carbohydrate kinase PfkB family.</text>
</comment>
<protein>
    <submittedName>
        <fullName evidence="5">2-dehydro-3-deoxygluconokinase</fullName>
        <ecNumber evidence="5">2.7.1.45</ecNumber>
    </submittedName>
</protein>
<dbReference type="Pfam" id="PF00294">
    <property type="entry name" value="PfkB"/>
    <property type="match status" value="1"/>
</dbReference>
<dbReference type="PROSITE" id="PS00583">
    <property type="entry name" value="PFKB_KINASES_1"/>
    <property type="match status" value="1"/>
</dbReference>
<dbReference type="CDD" id="cd01166">
    <property type="entry name" value="KdgK"/>
    <property type="match status" value="1"/>
</dbReference>
<keyword evidence="2 5" id="KW-0808">Transferase</keyword>
<organism evidence="5 6">
    <name type="scientific">Novosphingobium capsulatum</name>
    <dbReference type="NCBI Taxonomy" id="13688"/>
    <lineage>
        <taxon>Bacteria</taxon>
        <taxon>Pseudomonadati</taxon>
        <taxon>Pseudomonadota</taxon>
        <taxon>Alphaproteobacteria</taxon>
        <taxon>Sphingomonadales</taxon>
        <taxon>Sphingomonadaceae</taxon>
        <taxon>Novosphingobium</taxon>
    </lineage>
</organism>
<dbReference type="PANTHER" id="PTHR43085">
    <property type="entry name" value="HEXOKINASE FAMILY MEMBER"/>
    <property type="match status" value="1"/>
</dbReference>
<dbReference type="InterPro" id="IPR050306">
    <property type="entry name" value="PfkB_Carbo_kinase"/>
</dbReference>
<evidence type="ECO:0000313" key="5">
    <source>
        <dbReference type="EMBL" id="MDR6512742.1"/>
    </source>
</evidence>
<keyword evidence="6" id="KW-1185">Reference proteome</keyword>